<keyword evidence="9" id="KW-0812">Transmembrane</keyword>
<feature type="transmembrane region" description="Helical" evidence="9">
    <location>
        <begin position="12"/>
        <end position="32"/>
    </location>
</feature>
<dbReference type="InterPro" id="IPR050482">
    <property type="entry name" value="Sensor_HK_TwoCompSys"/>
</dbReference>
<protein>
    <recommendedName>
        <fullName evidence="2">histidine kinase</fullName>
        <ecNumber evidence="2">2.7.13.3</ecNumber>
    </recommendedName>
</protein>
<keyword evidence="8" id="KW-0902">Two-component regulatory system</keyword>
<evidence type="ECO:0000256" key="9">
    <source>
        <dbReference type="SAM" id="Phobius"/>
    </source>
</evidence>
<dbReference type="Gene3D" id="3.30.565.10">
    <property type="entry name" value="Histidine kinase-like ATPase, C-terminal domain"/>
    <property type="match status" value="1"/>
</dbReference>
<dbReference type="GO" id="GO:0000155">
    <property type="term" value="F:phosphorelay sensor kinase activity"/>
    <property type="evidence" value="ECO:0007669"/>
    <property type="project" value="InterPro"/>
</dbReference>
<keyword evidence="12" id="KW-1185">Reference proteome</keyword>
<evidence type="ECO:0000259" key="10">
    <source>
        <dbReference type="Pfam" id="PF07730"/>
    </source>
</evidence>
<keyword evidence="9" id="KW-0472">Membrane</keyword>
<dbReference type="InterPro" id="IPR011712">
    <property type="entry name" value="Sig_transdc_His_kin_sub3_dim/P"/>
</dbReference>
<evidence type="ECO:0000256" key="6">
    <source>
        <dbReference type="ARBA" id="ARBA00022777"/>
    </source>
</evidence>
<dbReference type="SUPFAM" id="SSF55874">
    <property type="entry name" value="ATPase domain of HSP90 chaperone/DNA topoisomerase II/histidine kinase"/>
    <property type="match status" value="1"/>
</dbReference>
<organism evidence="11 12">
    <name type="scientific">Mycolicibacterium helvum</name>
    <dbReference type="NCBI Taxonomy" id="1534349"/>
    <lineage>
        <taxon>Bacteria</taxon>
        <taxon>Bacillati</taxon>
        <taxon>Actinomycetota</taxon>
        <taxon>Actinomycetes</taxon>
        <taxon>Mycobacteriales</taxon>
        <taxon>Mycobacteriaceae</taxon>
        <taxon>Mycolicibacterium</taxon>
    </lineage>
</organism>
<dbReference type="Pfam" id="PF07730">
    <property type="entry name" value="HisKA_3"/>
    <property type="match status" value="1"/>
</dbReference>
<name>A0A7I7TEG8_9MYCO</name>
<feature type="transmembrane region" description="Helical" evidence="9">
    <location>
        <begin position="104"/>
        <end position="124"/>
    </location>
</feature>
<keyword evidence="4" id="KW-0808">Transferase</keyword>
<keyword evidence="9" id="KW-1133">Transmembrane helix</keyword>
<feature type="domain" description="Signal transduction histidine kinase subgroup 3 dimerisation and phosphoacceptor" evidence="10">
    <location>
        <begin position="185"/>
        <end position="251"/>
    </location>
</feature>
<dbReference type="KEGG" id="mhev:MHEL_58600"/>
<keyword evidence="6" id="KW-0418">Kinase</keyword>
<feature type="transmembrane region" description="Helical" evidence="9">
    <location>
        <begin position="65"/>
        <end position="92"/>
    </location>
</feature>
<reference evidence="11 12" key="1">
    <citation type="journal article" date="2019" name="Emerg. Microbes Infect.">
        <title>Comprehensive subspecies identification of 175 nontuberculous mycobacteria species based on 7547 genomic profiles.</title>
        <authorList>
            <person name="Matsumoto Y."/>
            <person name="Kinjo T."/>
            <person name="Motooka D."/>
            <person name="Nabeya D."/>
            <person name="Jung N."/>
            <person name="Uechi K."/>
            <person name="Horii T."/>
            <person name="Iida T."/>
            <person name="Fujita J."/>
            <person name="Nakamura S."/>
        </authorList>
    </citation>
    <scope>NUCLEOTIDE SEQUENCE [LARGE SCALE GENOMIC DNA]</scope>
    <source>
        <strain evidence="11 12">JCM 30396</strain>
    </source>
</reference>
<dbReference type="EMBL" id="AP022596">
    <property type="protein sequence ID" value="BBY67617.1"/>
    <property type="molecule type" value="Genomic_DNA"/>
</dbReference>
<comment type="catalytic activity">
    <reaction evidence="1">
        <text>ATP + protein L-histidine = ADP + protein N-phospho-L-histidine.</text>
        <dbReference type="EC" id="2.7.13.3"/>
    </reaction>
</comment>
<proteinExistence type="predicted"/>
<sequence length="393" mass="41942">MTIGERRLPWGALVFRVAPLLIVPVFLGLSIFPGRFQVSCSYALLSICAAFCFGAGWRWPALASFAISALAVPLFAAEAWGLSGLVPYLGAVALADVAARSARALPVVATTAAWSTAVIVGYSLDDHTSLRNAATLVTAAAVVAVPVLAGLYLRAQRRLATMYRQRAEDAELQRAASEAVVRSQERTAMARELHDVVAHHMASIVLRIAVAQHAIHDISPGVTAVLDDVHGTASAALTDIRRLHDALRDPELSQVTMIESDTLWTEIDAATARAAAAGLRMSTRIDRSVGGLDVMSRLTLLRVTQEALTNVMKYATLSDPVELTIDHQDDGVAIRVSNTCASPSPPSGTGHGIIGMTERLHLVGGRFDARRVGRLWVLEAWIPQRVAGAGDAR</sequence>
<feature type="transmembrane region" description="Helical" evidence="9">
    <location>
        <begin position="39"/>
        <end position="59"/>
    </location>
</feature>
<feature type="transmembrane region" description="Helical" evidence="9">
    <location>
        <begin position="136"/>
        <end position="155"/>
    </location>
</feature>
<dbReference type="PANTHER" id="PTHR24421">
    <property type="entry name" value="NITRATE/NITRITE SENSOR PROTEIN NARX-RELATED"/>
    <property type="match status" value="1"/>
</dbReference>
<dbReference type="EC" id="2.7.13.3" evidence="2"/>
<keyword evidence="3" id="KW-0597">Phosphoprotein</keyword>
<dbReference type="CDD" id="cd16917">
    <property type="entry name" value="HATPase_UhpB-NarQ-NarX-like"/>
    <property type="match status" value="1"/>
</dbReference>
<evidence type="ECO:0000256" key="3">
    <source>
        <dbReference type="ARBA" id="ARBA00022553"/>
    </source>
</evidence>
<evidence type="ECO:0000256" key="2">
    <source>
        <dbReference type="ARBA" id="ARBA00012438"/>
    </source>
</evidence>
<evidence type="ECO:0000256" key="4">
    <source>
        <dbReference type="ARBA" id="ARBA00022679"/>
    </source>
</evidence>
<gene>
    <name evidence="11" type="ORF">MHEL_58600</name>
</gene>
<evidence type="ECO:0000313" key="11">
    <source>
        <dbReference type="EMBL" id="BBY67617.1"/>
    </source>
</evidence>
<evidence type="ECO:0000313" key="12">
    <source>
        <dbReference type="Proteomes" id="UP000467148"/>
    </source>
</evidence>
<accession>A0A7I7TEG8</accession>
<evidence type="ECO:0000256" key="8">
    <source>
        <dbReference type="ARBA" id="ARBA00023012"/>
    </source>
</evidence>
<dbReference type="PANTHER" id="PTHR24421:SF10">
    <property type="entry name" value="NITRATE_NITRITE SENSOR PROTEIN NARQ"/>
    <property type="match status" value="1"/>
</dbReference>
<dbReference type="Gene3D" id="1.20.5.1930">
    <property type="match status" value="1"/>
</dbReference>
<evidence type="ECO:0000256" key="1">
    <source>
        <dbReference type="ARBA" id="ARBA00000085"/>
    </source>
</evidence>
<evidence type="ECO:0000256" key="7">
    <source>
        <dbReference type="ARBA" id="ARBA00022840"/>
    </source>
</evidence>
<evidence type="ECO:0000256" key="5">
    <source>
        <dbReference type="ARBA" id="ARBA00022741"/>
    </source>
</evidence>
<dbReference type="Proteomes" id="UP000467148">
    <property type="component" value="Chromosome"/>
</dbReference>
<dbReference type="AlphaFoldDB" id="A0A7I7TEG8"/>
<dbReference type="InterPro" id="IPR036890">
    <property type="entry name" value="HATPase_C_sf"/>
</dbReference>
<keyword evidence="5" id="KW-0547">Nucleotide-binding</keyword>
<dbReference type="RefSeq" id="WP_246227513.1">
    <property type="nucleotide sequence ID" value="NZ_AP022596.1"/>
</dbReference>
<keyword evidence="7" id="KW-0067">ATP-binding</keyword>
<dbReference type="GO" id="GO:0046983">
    <property type="term" value="F:protein dimerization activity"/>
    <property type="evidence" value="ECO:0007669"/>
    <property type="project" value="InterPro"/>
</dbReference>
<dbReference type="GO" id="GO:0016020">
    <property type="term" value="C:membrane"/>
    <property type="evidence" value="ECO:0007669"/>
    <property type="project" value="InterPro"/>
</dbReference>
<dbReference type="GO" id="GO:0005524">
    <property type="term" value="F:ATP binding"/>
    <property type="evidence" value="ECO:0007669"/>
    <property type="project" value="UniProtKB-KW"/>
</dbReference>